<protein>
    <submittedName>
        <fullName evidence="1">Putative BACTERIOPHAGE-RELATED PROTEIN</fullName>
    </submittedName>
</protein>
<evidence type="ECO:0000313" key="2">
    <source>
        <dbReference type="Proteomes" id="UP000031971"/>
    </source>
</evidence>
<dbReference type="Pfam" id="PF02924">
    <property type="entry name" value="HDPD"/>
    <property type="match status" value="1"/>
</dbReference>
<dbReference type="OrthoDB" id="7358956at2"/>
<dbReference type="AlphaFoldDB" id="A0A0C2UVQ1"/>
<dbReference type="InterPro" id="IPR004195">
    <property type="entry name" value="Head_decoration_D"/>
</dbReference>
<dbReference type="Proteomes" id="UP000031971">
    <property type="component" value="Unassembled WGS sequence"/>
</dbReference>
<accession>A0A0C2UVQ1</accession>
<keyword evidence="2" id="KW-1185">Reference proteome</keyword>
<evidence type="ECO:0000313" key="1">
    <source>
        <dbReference type="EMBL" id="KIL96916.1"/>
    </source>
</evidence>
<dbReference type="EMBL" id="JXSL01000033">
    <property type="protein sequence ID" value="KIL96916.1"/>
    <property type="molecule type" value="Genomic_DNA"/>
</dbReference>
<dbReference type="STRING" id="272627.CCC_01409"/>
<name>A0A0C2UVQ1_PARME</name>
<proteinExistence type="predicted"/>
<dbReference type="RefSeq" id="WP_041042819.1">
    <property type="nucleotide sequence ID" value="NZ_JXSL01000033.1"/>
</dbReference>
<sequence length="129" mass="13209">MPVLTMQPTLGDLLKLEFDASYCREVVTLKGGSHYALGSVLGRITANGHYCLSPAAQVVGDEGAEIASAVLLEPIDASGGDTLAVVAVRGPVILSQAALVFDASVDLPAERTAKFSQLATAGLVARVTA</sequence>
<gene>
    <name evidence="1" type="ORF">CCC_01409</name>
</gene>
<reference evidence="1 2" key="1">
    <citation type="submission" date="2015-01" db="EMBL/GenBank/DDBJ databases">
        <title>Genome Sequence of Magnetospirillum magnetotacticum Strain MS-1.</title>
        <authorList>
            <person name="Marinov G.K."/>
            <person name="Smalley M.D."/>
            <person name="DeSalvo G."/>
        </authorList>
    </citation>
    <scope>NUCLEOTIDE SEQUENCE [LARGE SCALE GENOMIC DNA]</scope>
    <source>
        <strain evidence="1 2">MS-1</strain>
    </source>
</reference>
<organism evidence="1 2">
    <name type="scientific">Paramagnetospirillum magnetotacticum MS-1</name>
    <dbReference type="NCBI Taxonomy" id="272627"/>
    <lineage>
        <taxon>Bacteria</taxon>
        <taxon>Pseudomonadati</taxon>
        <taxon>Pseudomonadota</taxon>
        <taxon>Alphaproteobacteria</taxon>
        <taxon>Rhodospirillales</taxon>
        <taxon>Magnetospirillaceae</taxon>
        <taxon>Paramagnetospirillum</taxon>
    </lineage>
</organism>
<comment type="caution">
    <text evidence="1">The sequence shown here is derived from an EMBL/GenBank/DDBJ whole genome shotgun (WGS) entry which is preliminary data.</text>
</comment>